<feature type="region of interest" description="Disordered" evidence="2">
    <location>
        <begin position="387"/>
        <end position="406"/>
    </location>
</feature>
<dbReference type="InterPro" id="IPR008271">
    <property type="entry name" value="Ser/Thr_kinase_AS"/>
</dbReference>
<dbReference type="EMBL" id="JANPWB010000009">
    <property type="protein sequence ID" value="KAJ1155620.1"/>
    <property type="molecule type" value="Genomic_DNA"/>
</dbReference>
<feature type="domain" description="Protein kinase" evidence="4">
    <location>
        <begin position="71"/>
        <end position="365"/>
    </location>
</feature>
<keyword evidence="3" id="KW-1133">Transmembrane helix</keyword>
<dbReference type="AlphaFoldDB" id="A0AAV7RVU4"/>
<proteinExistence type="predicted"/>
<dbReference type="Gene3D" id="1.10.510.10">
    <property type="entry name" value="Transferase(Phosphotransferase) domain 1"/>
    <property type="match status" value="1"/>
</dbReference>
<dbReference type="PANTHER" id="PTHR11909">
    <property type="entry name" value="CASEIN KINASE-RELATED"/>
    <property type="match status" value="1"/>
</dbReference>
<dbReference type="InterPro" id="IPR000719">
    <property type="entry name" value="Prot_kinase_dom"/>
</dbReference>
<dbReference type="Proteomes" id="UP001066276">
    <property type="component" value="Chromosome 5"/>
</dbReference>
<gene>
    <name evidence="5" type="ORF">NDU88_008349</name>
</gene>
<protein>
    <recommendedName>
        <fullName evidence="1">non-specific serine/threonine protein kinase</fullName>
        <ecNumber evidence="1">2.7.11.1</ecNumber>
    </recommendedName>
</protein>
<feature type="region of interest" description="Disordered" evidence="2">
    <location>
        <begin position="16"/>
        <end position="48"/>
    </location>
</feature>
<keyword evidence="3" id="KW-0812">Transmembrane</keyword>
<feature type="transmembrane region" description="Helical" evidence="3">
    <location>
        <begin position="550"/>
        <end position="570"/>
    </location>
</feature>
<dbReference type="GO" id="GO:0004674">
    <property type="term" value="F:protein serine/threonine kinase activity"/>
    <property type="evidence" value="ECO:0007669"/>
    <property type="project" value="UniProtKB-EC"/>
</dbReference>
<dbReference type="SUPFAM" id="SSF56112">
    <property type="entry name" value="Protein kinase-like (PK-like)"/>
    <property type="match status" value="1"/>
</dbReference>
<name>A0AAV7RVU4_PLEWA</name>
<accession>A0AAV7RVU4</accession>
<feature type="compositionally biased region" description="Basic and acidic residues" evidence="2">
    <location>
        <begin position="31"/>
        <end position="40"/>
    </location>
</feature>
<sequence length="571" mass="63643">MAVPVFNVEDTVVISSGDEVEEQGGQNSVDSRGKATERVQQEMPAKRAPKCKLPAPLPEGHILKDLEGKEWRLGRKIGEGGFALIYLASPQVARPVEDKAAIHVIKVEYHENGPLFSELKFYQRATKSGDIKKWIQKNGLRYLGIPGYWGTGMTEHGKKSYRFMVIDRLGSDFQTILAQNKLPKETILQIGIHVLEVLEYMHENEYVHADIKAANLMLGFRNPDEVYLADYGLSYRYCPEGTHKPYKDNPKKGHNGTIEFTSLDAHRGAAPSRRGDLEILGYCLLQWLCGKLPWEQQVKDPAAVQSAKTKLMDGLPDSVLQLAPSKSITWEIAQYLTCVCKLTYDGKPEYEALKEILEGGIKPYGTVVKEPLKLSAAGWNSSNDIAVDLPTSSPKPVKQRVRKTNEREGTATVNGGYVNVRDVLEKMPGPNQGSMPKSACTVDGRPVNCTPTVNGIKEHPKCNGLLHAVNKPLQPVAFSQWALPAHARLDNSTEREETYLTTNCTPLLKSSRRISEEFEDDRDGRLYRYSQQKAHDNVTDVSDKPCTLQLAFGASATVFLLVAVFWALFYL</sequence>
<evidence type="ECO:0000313" key="5">
    <source>
        <dbReference type="EMBL" id="KAJ1155620.1"/>
    </source>
</evidence>
<dbReference type="PROSITE" id="PS50011">
    <property type="entry name" value="PROTEIN_KINASE_DOM"/>
    <property type="match status" value="1"/>
</dbReference>
<dbReference type="EC" id="2.7.11.1" evidence="1"/>
<evidence type="ECO:0000313" key="6">
    <source>
        <dbReference type="Proteomes" id="UP001066276"/>
    </source>
</evidence>
<dbReference type="Pfam" id="PF00069">
    <property type="entry name" value="Pkinase"/>
    <property type="match status" value="1"/>
</dbReference>
<evidence type="ECO:0000256" key="1">
    <source>
        <dbReference type="ARBA" id="ARBA00012513"/>
    </source>
</evidence>
<dbReference type="InterPro" id="IPR050235">
    <property type="entry name" value="CK1_Ser-Thr_kinase"/>
</dbReference>
<evidence type="ECO:0000259" key="4">
    <source>
        <dbReference type="PROSITE" id="PS50011"/>
    </source>
</evidence>
<evidence type="ECO:0000256" key="3">
    <source>
        <dbReference type="SAM" id="Phobius"/>
    </source>
</evidence>
<keyword evidence="6" id="KW-1185">Reference proteome</keyword>
<evidence type="ECO:0000256" key="2">
    <source>
        <dbReference type="SAM" id="MobiDB-lite"/>
    </source>
</evidence>
<reference evidence="5" key="1">
    <citation type="journal article" date="2022" name="bioRxiv">
        <title>Sequencing and chromosome-scale assembly of the giantPleurodeles waltlgenome.</title>
        <authorList>
            <person name="Brown T."/>
            <person name="Elewa A."/>
            <person name="Iarovenko S."/>
            <person name="Subramanian E."/>
            <person name="Araus A.J."/>
            <person name="Petzold A."/>
            <person name="Susuki M."/>
            <person name="Suzuki K.-i.T."/>
            <person name="Hayashi T."/>
            <person name="Toyoda A."/>
            <person name="Oliveira C."/>
            <person name="Osipova E."/>
            <person name="Leigh N.D."/>
            <person name="Simon A."/>
            <person name="Yun M.H."/>
        </authorList>
    </citation>
    <scope>NUCLEOTIDE SEQUENCE</scope>
    <source>
        <strain evidence="5">20211129_DDA</strain>
        <tissue evidence="5">Liver</tissue>
    </source>
</reference>
<comment type="caution">
    <text evidence="5">The sequence shown here is derived from an EMBL/GenBank/DDBJ whole genome shotgun (WGS) entry which is preliminary data.</text>
</comment>
<dbReference type="InterPro" id="IPR011009">
    <property type="entry name" value="Kinase-like_dom_sf"/>
</dbReference>
<dbReference type="GO" id="GO:0005524">
    <property type="term" value="F:ATP binding"/>
    <property type="evidence" value="ECO:0007669"/>
    <property type="project" value="InterPro"/>
</dbReference>
<dbReference type="SMART" id="SM00220">
    <property type="entry name" value="S_TKc"/>
    <property type="match status" value="1"/>
</dbReference>
<organism evidence="5 6">
    <name type="scientific">Pleurodeles waltl</name>
    <name type="common">Iberian ribbed newt</name>
    <dbReference type="NCBI Taxonomy" id="8319"/>
    <lineage>
        <taxon>Eukaryota</taxon>
        <taxon>Metazoa</taxon>
        <taxon>Chordata</taxon>
        <taxon>Craniata</taxon>
        <taxon>Vertebrata</taxon>
        <taxon>Euteleostomi</taxon>
        <taxon>Amphibia</taxon>
        <taxon>Batrachia</taxon>
        <taxon>Caudata</taxon>
        <taxon>Salamandroidea</taxon>
        <taxon>Salamandridae</taxon>
        <taxon>Pleurodelinae</taxon>
        <taxon>Pleurodeles</taxon>
    </lineage>
</organism>
<keyword evidence="3" id="KW-0472">Membrane</keyword>
<dbReference type="PROSITE" id="PS00108">
    <property type="entry name" value="PROTEIN_KINASE_ST"/>
    <property type="match status" value="1"/>
</dbReference>